<dbReference type="Gene3D" id="3.90.1150.10">
    <property type="entry name" value="Aspartate Aminotransferase, domain 1"/>
    <property type="match status" value="1"/>
</dbReference>
<dbReference type="InterPro" id="IPR015422">
    <property type="entry name" value="PyrdxlP-dep_Trfase_small"/>
</dbReference>
<comment type="caution">
    <text evidence="3">The sequence shown here is derived from an EMBL/GenBank/DDBJ whole genome shotgun (WGS) entry which is preliminary data.</text>
</comment>
<organism evidence="3 4">
    <name type="scientific">Actinocrispum wychmicini</name>
    <dbReference type="NCBI Taxonomy" id="1213861"/>
    <lineage>
        <taxon>Bacteria</taxon>
        <taxon>Bacillati</taxon>
        <taxon>Actinomycetota</taxon>
        <taxon>Actinomycetes</taxon>
        <taxon>Pseudonocardiales</taxon>
        <taxon>Pseudonocardiaceae</taxon>
        <taxon>Actinocrispum</taxon>
    </lineage>
</organism>
<accession>A0A4R2IM76</accession>
<comment type="cofactor">
    <cofactor evidence="1">
        <name>pyridoxal 5'-phosphate</name>
        <dbReference type="ChEBI" id="CHEBI:597326"/>
    </cofactor>
</comment>
<sequence>MPGRFIALEGTDGVGKTSLARQLADISYDTAAARLGQPTAHGTAEVAAGVLVFVSRRQISTTSTYAATLMEHLSTMLWHSGDAPDLSDAFWVSLQAAWFTAHTETVVGPLLDAGFDIIVDGWLYKFFAKLLLQGFTEPDLAVIFDRVRMPDAVLLLRADAGAVYDRRQDFRPAELGMHASYGALDELGRDTFVDYQTKTAANLQTFAERHGWHTAELDPDEPIPATARRLAPIVAELRTPPEPAPMAGRDEEWRGATMTTTSLLAAHGGTRVLDLPQPHYQWPAVTRELEDAVHLQLHRSLSDRDASGVIGEFEAAFARFVGAPHAVSFASGTSAIHAMSRIAGLRPGDAILAPAYTFFATATPFAYDGIEVRFADADRYGNVTAATLAEKLTPAVRAVIVTHMWGNPCPMDEIVEFCRAHDLVLLEDCSHAHFASWRGQRIGTFGDMAVFSTNQKAITTGEGGVLVTAGDLYRELALLFGHYNKRCQKEIDPSAEYYPYAFTGMGLKHRITTLGAAIGVHQLTNAADIERRRRATLARYADGLADNPVIAPAVVPEAEGQHGLYVLGLRFTPENASVSRDEFVALCQAEGATEVDAPGSTRDISAEPLFARRDPFAPWVPSTPPSTDMPGVTTFADTFIKIPLWGYEGDEPFVAGYLDTLAKVSVAVAR</sequence>
<dbReference type="Pfam" id="PF01041">
    <property type="entry name" value="DegT_DnrJ_EryC1"/>
    <property type="match status" value="1"/>
</dbReference>
<dbReference type="GO" id="GO:0030170">
    <property type="term" value="F:pyridoxal phosphate binding"/>
    <property type="evidence" value="ECO:0007669"/>
    <property type="project" value="TreeGrafter"/>
</dbReference>
<dbReference type="OrthoDB" id="5342089at2"/>
<keyword evidence="2" id="KW-0663">Pyridoxal phosphate</keyword>
<comment type="similarity">
    <text evidence="2">Belongs to the DegT/DnrJ/EryC1 family.</text>
</comment>
<dbReference type="InterPro" id="IPR015424">
    <property type="entry name" value="PyrdxlP-dep_Trfase"/>
</dbReference>
<dbReference type="PANTHER" id="PTHR30244">
    <property type="entry name" value="TRANSAMINASE"/>
    <property type="match status" value="1"/>
</dbReference>
<dbReference type="InterPro" id="IPR000653">
    <property type="entry name" value="DegT/StrS_aminotransferase"/>
</dbReference>
<dbReference type="Gene3D" id="3.40.50.300">
    <property type="entry name" value="P-loop containing nucleotide triphosphate hydrolases"/>
    <property type="match status" value="1"/>
</dbReference>
<dbReference type="EMBL" id="SLWS01000026">
    <property type="protein sequence ID" value="TCO43805.1"/>
    <property type="molecule type" value="Genomic_DNA"/>
</dbReference>
<gene>
    <name evidence="3" type="ORF">EV192_12620</name>
</gene>
<dbReference type="GO" id="GO:0000271">
    <property type="term" value="P:polysaccharide biosynthetic process"/>
    <property type="evidence" value="ECO:0007669"/>
    <property type="project" value="TreeGrafter"/>
</dbReference>
<dbReference type="Proteomes" id="UP000295680">
    <property type="component" value="Unassembled WGS sequence"/>
</dbReference>
<evidence type="ECO:0000313" key="3">
    <source>
        <dbReference type="EMBL" id="TCO43805.1"/>
    </source>
</evidence>
<proteinExistence type="inferred from homology"/>
<dbReference type="GO" id="GO:0008483">
    <property type="term" value="F:transaminase activity"/>
    <property type="evidence" value="ECO:0007669"/>
    <property type="project" value="TreeGrafter"/>
</dbReference>
<dbReference type="InterPro" id="IPR027417">
    <property type="entry name" value="P-loop_NTPase"/>
</dbReference>
<evidence type="ECO:0000256" key="2">
    <source>
        <dbReference type="RuleBase" id="RU004508"/>
    </source>
</evidence>
<dbReference type="SUPFAM" id="SSF52540">
    <property type="entry name" value="P-loop containing nucleoside triphosphate hydrolases"/>
    <property type="match status" value="1"/>
</dbReference>
<keyword evidence="4" id="KW-1185">Reference proteome</keyword>
<dbReference type="AlphaFoldDB" id="A0A4R2IM76"/>
<dbReference type="RefSeq" id="WP_132126484.1">
    <property type="nucleotide sequence ID" value="NZ_SLWS01000026.1"/>
</dbReference>
<evidence type="ECO:0000256" key="1">
    <source>
        <dbReference type="ARBA" id="ARBA00001933"/>
    </source>
</evidence>
<protein>
    <submittedName>
        <fullName evidence="3">dTDP-4-amino-4,6-dideoxygalactose transaminase</fullName>
    </submittedName>
</protein>
<evidence type="ECO:0000313" key="4">
    <source>
        <dbReference type="Proteomes" id="UP000295680"/>
    </source>
</evidence>
<dbReference type="InterPro" id="IPR015421">
    <property type="entry name" value="PyrdxlP-dep_Trfase_major"/>
</dbReference>
<name>A0A4R2IM76_9PSEU</name>
<dbReference type="PANTHER" id="PTHR30244:SF34">
    <property type="entry name" value="DTDP-4-AMINO-4,6-DIDEOXYGALACTOSE TRANSAMINASE"/>
    <property type="match status" value="1"/>
</dbReference>
<dbReference type="Gene3D" id="3.40.640.10">
    <property type="entry name" value="Type I PLP-dependent aspartate aminotransferase-like (Major domain)"/>
    <property type="match status" value="1"/>
</dbReference>
<dbReference type="SUPFAM" id="SSF53383">
    <property type="entry name" value="PLP-dependent transferases"/>
    <property type="match status" value="1"/>
</dbReference>
<reference evidence="3 4" key="1">
    <citation type="submission" date="2019-03" db="EMBL/GenBank/DDBJ databases">
        <title>Genomic Encyclopedia of Type Strains, Phase IV (KMG-IV): sequencing the most valuable type-strain genomes for metagenomic binning, comparative biology and taxonomic classification.</title>
        <authorList>
            <person name="Goeker M."/>
        </authorList>
    </citation>
    <scope>NUCLEOTIDE SEQUENCE [LARGE SCALE GENOMIC DNA]</scope>
    <source>
        <strain evidence="3 4">DSM 45934</strain>
    </source>
</reference>